<dbReference type="Pfam" id="PF02825">
    <property type="entry name" value="WWE"/>
    <property type="match status" value="1"/>
</dbReference>
<dbReference type="PROSITE" id="PS50089">
    <property type="entry name" value="ZF_RING_2"/>
    <property type="match status" value="1"/>
</dbReference>
<keyword evidence="1" id="KW-0479">Metal-binding</keyword>
<feature type="region of interest" description="Disordered" evidence="2">
    <location>
        <begin position="159"/>
        <end position="213"/>
    </location>
</feature>
<dbReference type="GeneID" id="25562171"/>
<dbReference type="RefSeq" id="XP_013759410.1">
    <property type="nucleotide sequence ID" value="XM_013903956.1"/>
</dbReference>
<evidence type="ECO:0000256" key="1">
    <source>
        <dbReference type="PROSITE-ProRule" id="PRU00175"/>
    </source>
</evidence>
<dbReference type="OrthoDB" id="9983331at2759"/>
<evidence type="ECO:0000259" key="3">
    <source>
        <dbReference type="PROSITE" id="PS50089"/>
    </source>
</evidence>
<protein>
    <recommendedName>
        <fullName evidence="3">RING-type domain-containing protein</fullName>
    </recommendedName>
</protein>
<dbReference type="SUPFAM" id="SSF117839">
    <property type="entry name" value="WWE domain"/>
    <property type="match status" value="1"/>
</dbReference>
<keyword evidence="1" id="KW-0863">Zinc-finger</keyword>
<dbReference type="AlphaFoldDB" id="A0A0L0D564"/>
<evidence type="ECO:0000256" key="2">
    <source>
        <dbReference type="SAM" id="MobiDB-lite"/>
    </source>
</evidence>
<dbReference type="InterPro" id="IPR001841">
    <property type="entry name" value="Znf_RING"/>
</dbReference>
<dbReference type="InterPro" id="IPR037197">
    <property type="entry name" value="WWE_dom_sf"/>
</dbReference>
<accession>A0A0L0D564</accession>
<gene>
    <name evidence="4" type="ORF">AMSG_02491</name>
</gene>
<dbReference type="Proteomes" id="UP000054408">
    <property type="component" value="Unassembled WGS sequence"/>
</dbReference>
<name>A0A0L0D564_THETB</name>
<feature type="compositionally biased region" description="Low complexity" evidence="2">
    <location>
        <begin position="185"/>
        <end position="204"/>
    </location>
</feature>
<reference evidence="4 5" key="1">
    <citation type="submission" date="2010-05" db="EMBL/GenBank/DDBJ databases">
        <title>The Genome Sequence of Thecamonas trahens ATCC 50062.</title>
        <authorList>
            <consortium name="The Broad Institute Genome Sequencing Platform"/>
            <person name="Russ C."/>
            <person name="Cuomo C."/>
            <person name="Shea T."/>
            <person name="Young S.K."/>
            <person name="Zeng Q."/>
            <person name="Koehrsen M."/>
            <person name="Haas B."/>
            <person name="Borodovsky M."/>
            <person name="Guigo R."/>
            <person name="Alvarado L."/>
            <person name="Berlin A."/>
            <person name="Bochicchio J."/>
            <person name="Borenstein D."/>
            <person name="Chapman S."/>
            <person name="Chen Z."/>
            <person name="Freedman E."/>
            <person name="Gellesch M."/>
            <person name="Goldberg J."/>
            <person name="Griggs A."/>
            <person name="Gujja S."/>
            <person name="Heilman E."/>
            <person name="Heiman D."/>
            <person name="Hepburn T."/>
            <person name="Howarth C."/>
            <person name="Jen D."/>
            <person name="Larson L."/>
            <person name="Mehta T."/>
            <person name="Park D."/>
            <person name="Pearson M."/>
            <person name="Roberts A."/>
            <person name="Saif S."/>
            <person name="Shenoy N."/>
            <person name="Sisk P."/>
            <person name="Stolte C."/>
            <person name="Sykes S."/>
            <person name="Thomson T."/>
            <person name="Walk T."/>
            <person name="White J."/>
            <person name="Yandava C."/>
            <person name="Burger G."/>
            <person name="Gray M.W."/>
            <person name="Holland P.W.H."/>
            <person name="King N."/>
            <person name="Lang F.B.F."/>
            <person name="Roger A.J."/>
            <person name="Ruiz-Trillo I."/>
            <person name="Lander E."/>
            <person name="Nusbaum C."/>
        </authorList>
    </citation>
    <scope>NUCLEOTIDE SEQUENCE [LARGE SCALE GENOMIC DNA]</scope>
    <source>
        <strain evidence="4 5">ATCC 50062</strain>
    </source>
</reference>
<dbReference type="Gene3D" id="3.30.40.10">
    <property type="entry name" value="Zinc/RING finger domain, C3HC4 (zinc finger)"/>
    <property type="match status" value="1"/>
</dbReference>
<sequence>MTDTTGGGWTCSACTFVNGNAHFLVCEVCLTRRSDSSAPLWHFDGDGGFQPYHAEAQAELATADGPVVVLRSLHGKYSVDMANHTQTNLASGYVRAVRCVAPDGSVVPGPWASAGRGVGGATMATSLVGGGFGVGGGFVSPPVVPPASVAYVAGASVSKTNPKGEREHKTCSRSSKKAKGLADESSSSGSGSSSSASSASAAAAPEPEVVPDNDVLRMFRTAAREAMATQGSASETSANGRSTMMEMVRRLFETIEAEPVAAVDEAETGMCSICCSDFGDAVAPLRTSACGHCVLCSDCFRAYVVHRVDDGDVMPWIPCPGGACQELLAPDDFEASGLSGGELARLAVAVLSKRCAGSPAWIACDGEGCCYGFVQSAEREAAAEEVWASAGPESTARAGAPAEAGEHYPGEPRVCSVCSHSHAPC</sequence>
<proteinExistence type="predicted"/>
<organism evidence="4 5">
    <name type="scientific">Thecamonas trahens ATCC 50062</name>
    <dbReference type="NCBI Taxonomy" id="461836"/>
    <lineage>
        <taxon>Eukaryota</taxon>
        <taxon>Apusozoa</taxon>
        <taxon>Apusomonadida</taxon>
        <taxon>Apusomonadidae</taxon>
        <taxon>Thecamonas</taxon>
    </lineage>
</organism>
<keyword evidence="1" id="KW-0862">Zinc</keyword>
<dbReference type="SUPFAM" id="SSF57850">
    <property type="entry name" value="RING/U-box"/>
    <property type="match status" value="1"/>
</dbReference>
<keyword evidence="5" id="KW-1185">Reference proteome</keyword>
<feature type="domain" description="RING-type" evidence="3">
    <location>
        <begin position="271"/>
        <end position="320"/>
    </location>
</feature>
<dbReference type="GO" id="GO:0008270">
    <property type="term" value="F:zinc ion binding"/>
    <property type="evidence" value="ECO:0007669"/>
    <property type="project" value="UniProtKB-KW"/>
</dbReference>
<dbReference type="EMBL" id="GL349447">
    <property type="protein sequence ID" value="KNC47474.1"/>
    <property type="molecule type" value="Genomic_DNA"/>
</dbReference>
<dbReference type="InterPro" id="IPR004170">
    <property type="entry name" value="WWE_dom"/>
</dbReference>
<evidence type="ECO:0000313" key="5">
    <source>
        <dbReference type="Proteomes" id="UP000054408"/>
    </source>
</evidence>
<dbReference type="Gene3D" id="2.30.30.380">
    <property type="entry name" value="Zn-finger domain of Sec23/24"/>
    <property type="match status" value="1"/>
</dbReference>
<evidence type="ECO:0000313" key="4">
    <source>
        <dbReference type="EMBL" id="KNC47474.1"/>
    </source>
</evidence>
<dbReference type="InterPro" id="IPR013083">
    <property type="entry name" value="Znf_RING/FYVE/PHD"/>
</dbReference>